<keyword evidence="2" id="KW-1185">Reference proteome</keyword>
<gene>
    <name evidence="1" type="ORF">KI387_015335</name>
</gene>
<sequence>MADSLSRTIGKAVNDGLLKGSKPTSISQVVSHQQFVDDTILLLLASVIEAKATKAILQLYESASGQEINYDKSSIFFFNTPEERQLKIAKILGCNISALPATYLGLPLGTKKFSSKVWDELLERFQKKMAGWKGAILSSAGKCLLIKSTLQNLPIYIMSLFKIPSSFREKIERIQKKFLWQGMEEKFKFHLVAWDKVCTPKSMGGLGIKDIEKMNEALIVKMGWRMLSEKQPWIDLIKAKYLNQQTVYSFLQDEHLPYGSIFWNNLVKSRNFIKQGSKWKVGDGWDINFWEDNWFNGNLMDSFGIVKNSLVNKYGIKIKDYIEGNGNRKKWKKLSVERDDLVQIISSLQVQLDLIPLSQLDTKDELVWHNSIDGDYSVKIGYNTFFDSSQSEVQLE</sequence>
<dbReference type="PANTHER" id="PTHR33116">
    <property type="entry name" value="REVERSE TRANSCRIPTASE ZINC-BINDING DOMAIN-CONTAINING PROTEIN-RELATED-RELATED"/>
    <property type="match status" value="1"/>
</dbReference>
<evidence type="ECO:0000313" key="1">
    <source>
        <dbReference type="EMBL" id="KAH9320696.1"/>
    </source>
</evidence>
<dbReference type="OMA" id="RCYELIS"/>
<dbReference type="Proteomes" id="UP000824469">
    <property type="component" value="Unassembled WGS sequence"/>
</dbReference>
<proteinExistence type="predicted"/>
<organism evidence="1 2">
    <name type="scientific">Taxus chinensis</name>
    <name type="common">Chinese yew</name>
    <name type="synonym">Taxus wallichiana var. chinensis</name>
    <dbReference type="NCBI Taxonomy" id="29808"/>
    <lineage>
        <taxon>Eukaryota</taxon>
        <taxon>Viridiplantae</taxon>
        <taxon>Streptophyta</taxon>
        <taxon>Embryophyta</taxon>
        <taxon>Tracheophyta</taxon>
        <taxon>Spermatophyta</taxon>
        <taxon>Pinopsida</taxon>
        <taxon>Pinidae</taxon>
        <taxon>Conifers II</taxon>
        <taxon>Cupressales</taxon>
        <taxon>Taxaceae</taxon>
        <taxon>Taxus</taxon>
    </lineage>
</organism>
<dbReference type="EMBL" id="JAHRHJ020000003">
    <property type="protein sequence ID" value="KAH9320696.1"/>
    <property type="molecule type" value="Genomic_DNA"/>
</dbReference>
<protein>
    <recommendedName>
        <fullName evidence="3">Reverse transcriptase</fullName>
    </recommendedName>
</protein>
<accession>A0AA38GCU8</accession>
<comment type="caution">
    <text evidence="1">The sequence shown here is derived from an EMBL/GenBank/DDBJ whole genome shotgun (WGS) entry which is preliminary data.</text>
</comment>
<evidence type="ECO:0000313" key="2">
    <source>
        <dbReference type="Proteomes" id="UP000824469"/>
    </source>
</evidence>
<reference evidence="1 2" key="1">
    <citation type="journal article" date="2021" name="Nat. Plants">
        <title>The Taxus genome provides insights into paclitaxel biosynthesis.</title>
        <authorList>
            <person name="Xiong X."/>
            <person name="Gou J."/>
            <person name="Liao Q."/>
            <person name="Li Y."/>
            <person name="Zhou Q."/>
            <person name="Bi G."/>
            <person name="Li C."/>
            <person name="Du R."/>
            <person name="Wang X."/>
            <person name="Sun T."/>
            <person name="Guo L."/>
            <person name="Liang H."/>
            <person name="Lu P."/>
            <person name="Wu Y."/>
            <person name="Zhang Z."/>
            <person name="Ro D.K."/>
            <person name="Shang Y."/>
            <person name="Huang S."/>
            <person name="Yan J."/>
        </authorList>
    </citation>
    <scope>NUCLEOTIDE SEQUENCE [LARGE SCALE GENOMIC DNA]</scope>
    <source>
        <strain evidence="1">Ta-2019</strain>
    </source>
</reference>
<evidence type="ECO:0008006" key="3">
    <source>
        <dbReference type="Google" id="ProtNLM"/>
    </source>
</evidence>
<name>A0AA38GCU8_TAXCH</name>
<dbReference type="PANTHER" id="PTHR33116:SF78">
    <property type="entry name" value="OS12G0587133 PROTEIN"/>
    <property type="match status" value="1"/>
</dbReference>
<dbReference type="AlphaFoldDB" id="A0AA38GCU8"/>